<dbReference type="STRING" id="418985.A0A1V9XMK1"/>
<dbReference type="EC" id="5.4.99.-" evidence="3"/>
<dbReference type="InterPro" id="IPR006224">
    <property type="entry name" value="PsdUridine_synth_RluA-like_CS"/>
</dbReference>
<reference evidence="6 7" key="1">
    <citation type="journal article" date="2017" name="Gigascience">
        <title>Draft genome of the honey bee ectoparasitic mite, Tropilaelaps mercedesae, is shaped by the parasitic life history.</title>
        <authorList>
            <person name="Dong X."/>
            <person name="Armstrong S.D."/>
            <person name="Xia D."/>
            <person name="Makepeace B.L."/>
            <person name="Darby A.C."/>
            <person name="Kadowaki T."/>
        </authorList>
    </citation>
    <scope>NUCLEOTIDE SEQUENCE [LARGE SCALE GENOMIC DNA]</scope>
    <source>
        <strain evidence="6">Wuxi-XJTLU</strain>
    </source>
</reference>
<dbReference type="GO" id="GO:0000455">
    <property type="term" value="P:enzyme-directed rRNA pseudouridine synthesis"/>
    <property type="evidence" value="ECO:0007669"/>
    <property type="project" value="TreeGrafter"/>
</dbReference>
<evidence type="ECO:0000313" key="7">
    <source>
        <dbReference type="Proteomes" id="UP000192247"/>
    </source>
</evidence>
<dbReference type="PANTHER" id="PTHR21600">
    <property type="entry name" value="MITOCHONDRIAL RNA PSEUDOURIDINE SYNTHASE"/>
    <property type="match status" value="1"/>
</dbReference>
<dbReference type="FunCoup" id="A0A1V9XMK1">
    <property type="interactions" value="1326"/>
</dbReference>
<name>A0A1V9XMK1_9ACAR</name>
<dbReference type="Pfam" id="PF00849">
    <property type="entry name" value="PseudoU_synth_2"/>
    <property type="match status" value="1"/>
</dbReference>
<evidence type="ECO:0000313" key="6">
    <source>
        <dbReference type="EMBL" id="OQR74681.1"/>
    </source>
</evidence>
<comment type="similarity">
    <text evidence="3">Belongs to the pseudouridine synthase RluA family.</text>
</comment>
<dbReference type="AlphaFoldDB" id="A0A1V9XMK1"/>
<organism evidence="6 7">
    <name type="scientific">Tropilaelaps mercedesae</name>
    <dbReference type="NCBI Taxonomy" id="418985"/>
    <lineage>
        <taxon>Eukaryota</taxon>
        <taxon>Metazoa</taxon>
        <taxon>Ecdysozoa</taxon>
        <taxon>Arthropoda</taxon>
        <taxon>Chelicerata</taxon>
        <taxon>Arachnida</taxon>
        <taxon>Acari</taxon>
        <taxon>Parasitiformes</taxon>
        <taxon>Mesostigmata</taxon>
        <taxon>Gamasina</taxon>
        <taxon>Dermanyssoidea</taxon>
        <taxon>Laelapidae</taxon>
        <taxon>Tropilaelaps</taxon>
    </lineage>
</organism>
<comment type="catalytic activity">
    <reaction evidence="3">
        <text>a uridine in RNA = a pseudouridine in RNA</text>
        <dbReference type="Rhea" id="RHEA:48348"/>
        <dbReference type="Rhea" id="RHEA-COMP:12068"/>
        <dbReference type="Rhea" id="RHEA-COMP:12069"/>
        <dbReference type="ChEBI" id="CHEBI:65314"/>
        <dbReference type="ChEBI" id="CHEBI:65315"/>
    </reaction>
</comment>
<evidence type="ECO:0000259" key="5">
    <source>
        <dbReference type="Pfam" id="PF00849"/>
    </source>
</evidence>
<dbReference type="InParanoid" id="A0A1V9XMK1"/>
<evidence type="ECO:0000256" key="3">
    <source>
        <dbReference type="RuleBase" id="RU362028"/>
    </source>
</evidence>
<feature type="domain" description="Pseudouridine synthase RsuA/RluA-like" evidence="5">
    <location>
        <begin position="188"/>
        <end position="333"/>
    </location>
</feature>
<keyword evidence="2" id="KW-0694">RNA-binding</keyword>
<dbReference type="PROSITE" id="PS01129">
    <property type="entry name" value="PSI_RLU"/>
    <property type="match status" value="1"/>
</dbReference>
<dbReference type="Gene3D" id="3.30.2350.10">
    <property type="entry name" value="Pseudouridine synthase"/>
    <property type="match status" value="1"/>
</dbReference>
<proteinExistence type="inferred from homology"/>
<protein>
    <recommendedName>
        <fullName evidence="3">Pseudouridine synthase</fullName>
        <ecNumber evidence="3">5.4.99.-</ecNumber>
    </recommendedName>
</protein>
<dbReference type="OrthoDB" id="424794at2759"/>
<feature type="region of interest" description="Disordered" evidence="4">
    <location>
        <begin position="31"/>
        <end position="54"/>
    </location>
</feature>
<dbReference type="CDD" id="cd00165">
    <property type="entry name" value="S4"/>
    <property type="match status" value="1"/>
</dbReference>
<comment type="caution">
    <text evidence="6">The sequence shown here is derived from an EMBL/GenBank/DDBJ whole genome shotgun (WGS) entry which is preliminary data.</text>
</comment>
<evidence type="ECO:0000256" key="4">
    <source>
        <dbReference type="SAM" id="MobiDB-lite"/>
    </source>
</evidence>
<sequence length="491" mass="57205">MRIVRRRSHFNRLLASLDNVRTMASTVSAVGTDTLATSSEDDDPRGEKRKRSPNDERQLLADIVDLKKIRRGSKESRPGFSEDRFDETEYYFENGLRKVYPYEFSYSTFAKGRWVGRTLLDIFEKEFRSQTLEYYQKAIDAGRVRINNKIVGLEYKLREGDLLVSRTHRHEVPVIGCKLKIIHEDDEMLVVDKPPSIPVHPCGRYRHNSIIFLLAKELGFKKIHTIHRLDRLTSGVLLFAKRLERSQLMSSQMRSLAVQKEYLCRVEGEFPANEVEISQPIEVLSSKIGVCMVSPLGKECTTVFKRLSFNGKSSVVLARPKHGRMHQIRVHLQYLGYPIVNDTLYNDVIFGANKARGGLSEKTKEQLLADLLQQHTIENWLLPMTDEEISERQRLWGSLAEPGTEESRENPFKGYPRSLEHYIDDEFKRSIRGYAQEKMSFYGFCRECNSRYVDPPHKELLIYLHCYKYKADGWEYTASWPNWAKEDWDMD</sequence>
<dbReference type="InterPro" id="IPR050188">
    <property type="entry name" value="RluA_PseudoU_synthase"/>
</dbReference>
<dbReference type="NCBIfam" id="TIGR00005">
    <property type="entry name" value="rluA_subfam"/>
    <property type="match status" value="1"/>
</dbReference>
<dbReference type="CDD" id="cd02557">
    <property type="entry name" value="PseudoU_synth_ScRIB2"/>
    <property type="match status" value="1"/>
</dbReference>
<keyword evidence="3" id="KW-0413">Isomerase</keyword>
<gene>
    <name evidence="6" type="ORF">BIW11_08904</name>
</gene>
<feature type="active site" evidence="1">
    <location>
        <position position="230"/>
    </location>
</feature>
<dbReference type="EMBL" id="MNPL01007580">
    <property type="protein sequence ID" value="OQR74681.1"/>
    <property type="molecule type" value="Genomic_DNA"/>
</dbReference>
<evidence type="ECO:0000256" key="1">
    <source>
        <dbReference type="PIRSR" id="PIRSR606225-1"/>
    </source>
</evidence>
<dbReference type="InterPro" id="IPR006225">
    <property type="entry name" value="PsdUridine_synth_RluC/D"/>
</dbReference>
<comment type="function">
    <text evidence="3">Responsible for synthesis of pseudouridine from uracil.</text>
</comment>
<dbReference type="GO" id="GO:0003723">
    <property type="term" value="F:RNA binding"/>
    <property type="evidence" value="ECO:0007669"/>
    <property type="project" value="UniProtKB-KW"/>
</dbReference>
<dbReference type="InterPro" id="IPR020103">
    <property type="entry name" value="PsdUridine_synth_cat_dom_sf"/>
</dbReference>
<evidence type="ECO:0000256" key="2">
    <source>
        <dbReference type="PROSITE-ProRule" id="PRU00182"/>
    </source>
</evidence>
<dbReference type="Proteomes" id="UP000192247">
    <property type="component" value="Unassembled WGS sequence"/>
</dbReference>
<dbReference type="InterPro" id="IPR006145">
    <property type="entry name" value="PsdUridine_synth_RsuA/RluA"/>
</dbReference>
<accession>A0A1V9XMK1</accession>
<dbReference type="PANTHER" id="PTHR21600:SF40">
    <property type="entry name" value="PSEUDOURIDYLATE SYNTHASE RPUSD2"/>
    <property type="match status" value="1"/>
</dbReference>
<dbReference type="PROSITE" id="PS50889">
    <property type="entry name" value="S4"/>
    <property type="match status" value="1"/>
</dbReference>
<dbReference type="SUPFAM" id="SSF55120">
    <property type="entry name" value="Pseudouridine synthase"/>
    <property type="match status" value="1"/>
</dbReference>
<keyword evidence="7" id="KW-1185">Reference proteome</keyword>
<dbReference type="GO" id="GO:0009982">
    <property type="term" value="F:pseudouridine synthase activity"/>
    <property type="evidence" value="ECO:0007669"/>
    <property type="project" value="InterPro"/>
</dbReference>